<protein>
    <submittedName>
        <fullName evidence="1">Uncharacterized protein</fullName>
    </submittedName>
</protein>
<accession>A0A382D9D2</accession>
<dbReference type="EMBL" id="UINC01037979">
    <property type="protein sequence ID" value="SVB34291.1"/>
    <property type="molecule type" value="Genomic_DNA"/>
</dbReference>
<dbReference type="AlphaFoldDB" id="A0A382D9D2"/>
<gene>
    <name evidence="1" type="ORF">METZ01_LOCUS187145</name>
</gene>
<name>A0A382D9D2_9ZZZZ</name>
<sequence length="415" mass="47876">MNPRYILDFGKGDVFVYDRTTNTVKVYKFSKFTTLEWLKEDGTSIAGEAAHFHAVSPYSKSQPFPNQDEIRKFYALCVERKVDLRFLPHRDIAKFRRELVINREIKSGTTGRNKDDVLETTYHFPSIDEKITVFSKESKNEKEKTDEVDVKAWSEKMKEHSYIWDNAKRMDPNAEFYDTKERVEKIFKDYPNQFTSGMLMRDQQKLAALILKQSDGDKYWDSAAGELVKNSLIPIYERVSNHNGVFIKKGIATTTIGDKPITIDLAVEVLGFVPTKRGPSFGGSGFNKNSLNKTQLVACAMCLVDQYGERYINPLTGKPYGFKDIKQYAMCSTPFHMKPGFLRPNWYHNGIKNVFKPILKKHYGVEYMDDPNLEHRLLLKFVRNACRIAYELATKAMIKELNDKDKPKGVEKFAA</sequence>
<evidence type="ECO:0000313" key="1">
    <source>
        <dbReference type="EMBL" id="SVB34291.1"/>
    </source>
</evidence>
<organism evidence="1">
    <name type="scientific">marine metagenome</name>
    <dbReference type="NCBI Taxonomy" id="408172"/>
    <lineage>
        <taxon>unclassified sequences</taxon>
        <taxon>metagenomes</taxon>
        <taxon>ecological metagenomes</taxon>
    </lineage>
</organism>
<reference evidence="1" key="1">
    <citation type="submission" date="2018-05" db="EMBL/GenBank/DDBJ databases">
        <authorList>
            <person name="Lanie J.A."/>
            <person name="Ng W.-L."/>
            <person name="Kazmierczak K.M."/>
            <person name="Andrzejewski T.M."/>
            <person name="Davidsen T.M."/>
            <person name="Wayne K.J."/>
            <person name="Tettelin H."/>
            <person name="Glass J.I."/>
            <person name="Rusch D."/>
            <person name="Podicherti R."/>
            <person name="Tsui H.-C.T."/>
            <person name="Winkler M.E."/>
        </authorList>
    </citation>
    <scope>NUCLEOTIDE SEQUENCE</scope>
</reference>
<proteinExistence type="predicted"/>